<organism evidence="7 8">
    <name type="scientific">Mycolicibacter sinensis (strain JDM601)</name>
    <name type="common">Mycobacterium sinense</name>
    <dbReference type="NCBI Taxonomy" id="875328"/>
    <lineage>
        <taxon>Bacteria</taxon>
        <taxon>Bacillati</taxon>
        <taxon>Actinomycetota</taxon>
        <taxon>Actinomycetes</taxon>
        <taxon>Mycobacteriales</taxon>
        <taxon>Mycobacteriaceae</taxon>
        <taxon>Mycolicibacter</taxon>
    </lineage>
</organism>
<dbReference type="PANTHER" id="PTHR31308">
    <property type="match status" value="1"/>
</dbReference>
<evidence type="ECO:0000256" key="1">
    <source>
        <dbReference type="ARBA" id="ARBA00005641"/>
    </source>
</evidence>
<dbReference type="Pfam" id="PF00150">
    <property type="entry name" value="Cellulase"/>
    <property type="match status" value="1"/>
</dbReference>
<evidence type="ECO:0000256" key="4">
    <source>
        <dbReference type="SAM" id="SignalP"/>
    </source>
</evidence>
<dbReference type="InterPro" id="IPR001547">
    <property type="entry name" value="Glyco_hydro_5"/>
</dbReference>
<keyword evidence="4" id="KW-0732">Signal</keyword>
<accession>A0A1A2Y3B4</accession>
<dbReference type="SUPFAM" id="SSF51445">
    <property type="entry name" value="(Trans)glycosidases"/>
    <property type="match status" value="1"/>
</dbReference>
<gene>
    <name evidence="7" type="ORF">A5710_15255</name>
</gene>
<reference evidence="8" key="1">
    <citation type="submission" date="2016-06" db="EMBL/GenBank/DDBJ databases">
        <authorList>
            <person name="Sutton G."/>
            <person name="Brinkac L."/>
            <person name="Sanka R."/>
            <person name="Adams M."/>
            <person name="Lau E."/>
            <person name="Sam S."/>
            <person name="Sreng N."/>
            <person name="Him V."/>
            <person name="Kerleguer A."/>
            <person name="Cheng S."/>
        </authorList>
    </citation>
    <scope>NUCLEOTIDE SEQUENCE [LARGE SCALE GENOMIC DNA]</scope>
    <source>
        <strain evidence="8">E1876</strain>
    </source>
</reference>
<keyword evidence="2" id="KW-0378">Hydrolase</keyword>
<dbReference type="PROSITE" id="PS51318">
    <property type="entry name" value="TAT"/>
    <property type="match status" value="1"/>
</dbReference>
<dbReference type="GO" id="GO:0004553">
    <property type="term" value="F:hydrolase activity, hydrolyzing O-glycosyl compounds"/>
    <property type="evidence" value="ECO:0007669"/>
    <property type="project" value="InterPro"/>
</dbReference>
<feature type="signal peptide" evidence="4">
    <location>
        <begin position="1"/>
        <end position="48"/>
    </location>
</feature>
<dbReference type="GO" id="GO:0016042">
    <property type="term" value="P:lipid catabolic process"/>
    <property type="evidence" value="ECO:0007669"/>
    <property type="project" value="UniProtKB-ARBA"/>
</dbReference>
<evidence type="ECO:0000313" key="7">
    <source>
        <dbReference type="EMBL" id="OBI32510.1"/>
    </source>
</evidence>
<dbReference type="InterPro" id="IPR041036">
    <property type="entry name" value="GH5_C"/>
</dbReference>
<name>A0A1A2Y3B4_MYCSD</name>
<feature type="domain" description="Glycoside hydrolase family 5" evidence="5">
    <location>
        <begin position="306"/>
        <end position="594"/>
    </location>
</feature>
<dbReference type="InterPro" id="IPR017853">
    <property type="entry name" value="GH"/>
</dbReference>
<dbReference type="InterPro" id="IPR013780">
    <property type="entry name" value="Glyco_hydro_b"/>
</dbReference>
<dbReference type="InterPro" id="IPR052066">
    <property type="entry name" value="Glycosphingolipid_Hydrolases"/>
</dbReference>
<protein>
    <recommendedName>
        <fullName evidence="9">Endoglycoceramidase</fullName>
    </recommendedName>
</protein>
<dbReference type="InterPro" id="IPR048996">
    <property type="entry name" value="PGRS_rpt"/>
</dbReference>
<feature type="chain" id="PRO_5008318044" description="Endoglycoceramidase" evidence="4">
    <location>
        <begin position="49"/>
        <end position="716"/>
    </location>
</feature>
<dbReference type="PANTHER" id="PTHR31308:SF3">
    <property type="entry name" value="ENDOGLYCOCERAMIDASE"/>
    <property type="match status" value="1"/>
</dbReference>
<sequence length="716" mass="72967">MSGQRSNTNTPPRDVRAGRRRAVSLGASAGAFVAVGLSALSTSAAAYADDFGFGDWITDLFGHLDDGSLGTADAVGDNGALAAQAALATVEPVSTAMDTVTAPAEAWFQQLIYAPIHTAIEDWINSPVGEQVGGFINQISGQFLIGDGADGTATHPDGGAGGLWFGDGGDGYDQSGNAGVAGGAGGDAGWFGDGGDGGAGGAGAAGGDGGDGGTVFGIGGDGGNAGDGGDGLPALGGAGGNAGMLGIHGTVGHYGTLASGPPVQDSGGLSTTDSWLTNSDGKVVIPHGFNYSMEYAGTGSDSEAVISDANAAFLADNGFNVVRLAISWAAVEPEPGAFNDAYLASVDQTVQTLASHGIRTIIDMHQDAYSSVFGYDGAPAWAVQDGGLPNPSLSFPLAVFFNPAENHAWDAFWANADTSNGLGLQNHYALMWEYVAAYFKGNAGLAGFEIMNEPYSGSQTLPSLLGSPFFEAQQLTPFYDQVTSAIRSVDSTTPVFFEPSMLPATAGYPTALGTVDFPNTVYSFHDYCEFPLGALGCLPNVAGIVSNAATYAQAHNIPAFMTEFGFSTDNTSIAATMQPADQNMMGWAEWAFSGQGPNSLVYDPSQPPVGDNVNTAQLETLAQPYPQVVAGTPESYSFDNGTFHFSYSTERVDGSGDFPAGSRTEIALPKIQFPDGYQVSVVGGHVVSDANAPELVIASDAGATTVNVTVTASPAT</sequence>
<evidence type="ECO:0000313" key="8">
    <source>
        <dbReference type="Proteomes" id="UP000093943"/>
    </source>
</evidence>
<evidence type="ECO:0000256" key="3">
    <source>
        <dbReference type="ARBA" id="ARBA00023295"/>
    </source>
</evidence>
<dbReference type="Proteomes" id="UP000093943">
    <property type="component" value="Unassembled WGS sequence"/>
</dbReference>
<feature type="domain" description="Glycoside hydrolase family 5 C-terminal" evidence="6">
    <location>
        <begin position="624"/>
        <end position="710"/>
    </location>
</feature>
<evidence type="ECO:0000256" key="2">
    <source>
        <dbReference type="ARBA" id="ARBA00022801"/>
    </source>
</evidence>
<comment type="caution">
    <text evidence="7">The sequence shown here is derived from an EMBL/GenBank/DDBJ whole genome shotgun (WGS) entry which is preliminary data.</text>
</comment>
<dbReference type="RefSeq" id="WP_082956738.1">
    <property type="nucleotide sequence ID" value="NZ_LZKG01000039.1"/>
</dbReference>
<keyword evidence="3" id="KW-0326">Glycosidase</keyword>
<comment type="similarity">
    <text evidence="1">Belongs to the glycosyl hydrolase 5 (cellulase A) family.</text>
</comment>
<dbReference type="GO" id="GO:1901136">
    <property type="term" value="P:carbohydrate derivative catabolic process"/>
    <property type="evidence" value="ECO:0007669"/>
    <property type="project" value="UniProtKB-ARBA"/>
</dbReference>
<evidence type="ECO:0000259" key="5">
    <source>
        <dbReference type="Pfam" id="PF00150"/>
    </source>
</evidence>
<dbReference type="GO" id="GO:0000272">
    <property type="term" value="P:polysaccharide catabolic process"/>
    <property type="evidence" value="ECO:0007669"/>
    <property type="project" value="InterPro"/>
</dbReference>
<dbReference type="EMBL" id="LZKG01000039">
    <property type="protein sequence ID" value="OBI32510.1"/>
    <property type="molecule type" value="Genomic_DNA"/>
</dbReference>
<dbReference type="Gene3D" id="3.20.20.80">
    <property type="entry name" value="Glycosidases"/>
    <property type="match status" value="1"/>
</dbReference>
<proteinExistence type="inferred from homology"/>
<dbReference type="Pfam" id="PF21526">
    <property type="entry name" value="PGRS"/>
    <property type="match status" value="1"/>
</dbReference>
<evidence type="ECO:0000259" key="6">
    <source>
        <dbReference type="Pfam" id="PF18564"/>
    </source>
</evidence>
<dbReference type="Pfam" id="PF18564">
    <property type="entry name" value="Glyco_hydro_5_C"/>
    <property type="match status" value="1"/>
</dbReference>
<dbReference type="Gene3D" id="2.60.40.1180">
    <property type="entry name" value="Golgi alpha-mannosidase II"/>
    <property type="match status" value="1"/>
</dbReference>
<evidence type="ECO:0008006" key="9">
    <source>
        <dbReference type="Google" id="ProtNLM"/>
    </source>
</evidence>
<dbReference type="AlphaFoldDB" id="A0A1A2Y3B4"/>
<dbReference type="InterPro" id="IPR006311">
    <property type="entry name" value="TAT_signal"/>
</dbReference>